<dbReference type="Proteomes" id="UP001056035">
    <property type="component" value="Chromosome"/>
</dbReference>
<organism evidence="2 3">
    <name type="scientific">Paraconexibacter antarcticus</name>
    <dbReference type="NCBI Taxonomy" id="2949664"/>
    <lineage>
        <taxon>Bacteria</taxon>
        <taxon>Bacillati</taxon>
        <taxon>Actinomycetota</taxon>
        <taxon>Thermoleophilia</taxon>
        <taxon>Solirubrobacterales</taxon>
        <taxon>Paraconexibacteraceae</taxon>
        <taxon>Paraconexibacter</taxon>
    </lineage>
</organism>
<dbReference type="PANTHER" id="PTHR33434">
    <property type="entry name" value="DEGV DOMAIN-CONTAINING PROTEIN DR_1986-RELATED"/>
    <property type="match status" value="1"/>
</dbReference>
<dbReference type="PANTHER" id="PTHR33434:SF2">
    <property type="entry name" value="FATTY ACID-BINDING PROTEIN TM_1468"/>
    <property type="match status" value="1"/>
</dbReference>
<dbReference type="InterPro" id="IPR050270">
    <property type="entry name" value="DegV_domain_contain"/>
</dbReference>
<dbReference type="PROSITE" id="PS51482">
    <property type="entry name" value="DEGV"/>
    <property type="match status" value="1"/>
</dbReference>
<evidence type="ECO:0000256" key="1">
    <source>
        <dbReference type="ARBA" id="ARBA00023121"/>
    </source>
</evidence>
<dbReference type="NCBIfam" id="TIGR00762">
    <property type="entry name" value="DegV"/>
    <property type="match status" value="1"/>
</dbReference>
<evidence type="ECO:0000313" key="3">
    <source>
        <dbReference type="Proteomes" id="UP001056035"/>
    </source>
</evidence>
<dbReference type="InterPro" id="IPR003797">
    <property type="entry name" value="DegV"/>
</dbReference>
<sequence length="287" mass="30313">MSPVTIVSDSTHSMPPELLATLGIPQVSLYVNHGTDTHRESEMDLQAFYDRLRADSKLPTTSQPSIGDFLAVYCPLLEAGQDIVSIHISGAISGTVETARQAAADALGRFPDRTIEVVDSRNVAGGLAMIMLAAVAARDAGGTPAEIAARTVEASGQTRIWFAVDTLEYLRKGGRIGTAAAWVGGALKIKPILTVNGEVEPIERVRTSSRAFQRLVAAMDELTEAGQTAWVIQHIQAHADAERLAEEGRRHFGTEPMLVSEIGAVVGTYAGPGLLGVGGLPPALVGR</sequence>
<accession>A0ABY5DW07</accession>
<evidence type="ECO:0000313" key="2">
    <source>
        <dbReference type="EMBL" id="UTI65719.1"/>
    </source>
</evidence>
<dbReference type="InterPro" id="IPR043168">
    <property type="entry name" value="DegV_C"/>
</dbReference>
<dbReference type="EMBL" id="CP098502">
    <property type="protein sequence ID" value="UTI65719.1"/>
    <property type="molecule type" value="Genomic_DNA"/>
</dbReference>
<name>A0ABY5DW07_9ACTN</name>
<gene>
    <name evidence="2" type="ORF">NBH00_05770</name>
</gene>
<reference evidence="2 3" key="1">
    <citation type="submission" date="2022-06" db="EMBL/GenBank/DDBJ databases">
        <title>Paraconexibacter antarcticus.</title>
        <authorList>
            <person name="Kim C.S."/>
        </authorList>
    </citation>
    <scope>NUCLEOTIDE SEQUENCE [LARGE SCALE GENOMIC DNA]</scope>
    <source>
        <strain evidence="2 3">02-257</strain>
    </source>
</reference>
<keyword evidence="3" id="KW-1185">Reference proteome</keyword>
<keyword evidence="1" id="KW-0446">Lipid-binding</keyword>
<dbReference type="Gene3D" id="3.30.1180.10">
    <property type="match status" value="1"/>
</dbReference>
<proteinExistence type="predicted"/>
<protein>
    <submittedName>
        <fullName evidence="2">DegV family protein</fullName>
    </submittedName>
</protein>
<dbReference type="Gene3D" id="3.40.50.10170">
    <property type="match status" value="1"/>
</dbReference>
<dbReference type="SUPFAM" id="SSF82549">
    <property type="entry name" value="DAK1/DegV-like"/>
    <property type="match status" value="1"/>
</dbReference>
<dbReference type="Pfam" id="PF02645">
    <property type="entry name" value="DegV"/>
    <property type="match status" value="1"/>
</dbReference>
<dbReference type="RefSeq" id="WP_254572398.1">
    <property type="nucleotide sequence ID" value="NZ_CP098502.1"/>
</dbReference>